<name>A0A8J4Q2Z3_9MYCE</name>
<keyword evidence="3 10" id="KW-0813">Transport</keyword>
<feature type="repeat" description="Solcar" evidence="9">
    <location>
        <begin position="215"/>
        <end position="303"/>
    </location>
</feature>
<keyword evidence="7" id="KW-0496">Mitochondrion</keyword>
<feature type="repeat" description="Solcar" evidence="9">
    <location>
        <begin position="11"/>
        <end position="98"/>
    </location>
</feature>
<evidence type="ECO:0000313" key="12">
    <source>
        <dbReference type="EMBL" id="KAF2077064.1"/>
    </source>
</evidence>
<keyword evidence="13" id="KW-1185">Reference proteome</keyword>
<dbReference type="AlphaFoldDB" id="A0A8J4Q2Z3"/>
<dbReference type="PANTHER" id="PTHR45758">
    <property type="entry name" value="MITOFERRIN-1-RELATED"/>
    <property type="match status" value="1"/>
</dbReference>
<protein>
    <recommendedName>
        <fullName evidence="14">Mitochondrial substrate carrier family protein</fullName>
    </recommendedName>
</protein>
<evidence type="ECO:0000256" key="8">
    <source>
        <dbReference type="ARBA" id="ARBA00023136"/>
    </source>
</evidence>
<feature type="transmembrane region" description="Helical" evidence="11">
    <location>
        <begin position="216"/>
        <end position="241"/>
    </location>
</feature>
<sequence>MTKQDTQLLKEKPSLYILTGATSGLLADSIMHPIDTIRARLQIEKVGQTQYRGTFHALQSIIKNEGVAYLYKGMPIVATATVPAHALYFFGYEYSKKMLEDKMGPKWGTGTIAHFTSGFVADALGSLIWVPMDIIKQRLQVQQNTQKLYPNQTYYKGSFHAAQVILKEEGVMGLYRGFVPALMTYGPLVGIYFSVYEKTKSFITKSLHYEKQDYLPVIYQLSSGFFAGTVAAAVTCPLDVVKTRIQVQRGTEERVYKGLFDGFKTILKEEGPRAFVKGMSSRILWIAPGNALTIASYEQLKYFFKGFL</sequence>
<dbReference type="GO" id="GO:0031966">
    <property type="term" value="C:mitochondrial membrane"/>
    <property type="evidence" value="ECO:0007669"/>
    <property type="project" value="UniProtKB-SubCell"/>
</dbReference>
<evidence type="ECO:0000256" key="4">
    <source>
        <dbReference type="ARBA" id="ARBA00022692"/>
    </source>
</evidence>
<comment type="similarity">
    <text evidence="2 10">Belongs to the mitochondrial carrier (TC 2.A.29) family.</text>
</comment>
<evidence type="ECO:0008006" key="14">
    <source>
        <dbReference type="Google" id="ProtNLM"/>
    </source>
</evidence>
<evidence type="ECO:0000256" key="5">
    <source>
        <dbReference type="ARBA" id="ARBA00022737"/>
    </source>
</evidence>
<dbReference type="InterPro" id="IPR023395">
    <property type="entry name" value="MCP_dom_sf"/>
</dbReference>
<keyword evidence="8 9" id="KW-0472">Membrane</keyword>
<evidence type="ECO:0000256" key="6">
    <source>
        <dbReference type="ARBA" id="ARBA00022989"/>
    </source>
</evidence>
<evidence type="ECO:0000256" key="11">
    <source>
        <dbReference type="SAM" id="Phobius"/>
    </source>
</evidence>
<keyword evidence="4 9" id="KW-0812">Transmembrane</keyword>
<comment type="caution">
    <text evidence="12">The sequence shown here is derived from an EMBL/GenBank/DDBJ whole genome shotgun (WGS) entry which is preliminary data.</text>
</comment>
<evidence type="ECO:0000256" key="2">
    <source>
        <dbReference type="ARBA" id="ARBA00006375"/>
    </source>
</evidence>
<dbReference type="SUPFAM" id="SSF103506">
    <property type="entry name" value="Mitochondrial carrier"/>
    <property type="match status" value="1"/>
</dbReference>
<dbReference type="OrthoDB" id="250329at2759"/>
<dbReference type="Proteomes" id="UP000695562">
    <property type="component" value="Unassembled WGS sequence"/>
</dbReference>
<accession>A0A8J4Q2Z3</accession>
<dbReference type="GO" id="GO:0005381">
    <property type="term" value="F:iron ion transmembrane transporter activity"/>
    <property type="evidence" value="ECO:0007669"/>
    <property type="project" value="UniProtKB-ARBA"/>
</dbReference>
<dbReference type="InterPro" id="IPR018108">
    <property type="entry name" value="MCP_transmembrane"/>
</dbReference>
<evidence type="ECO:0000256" key="3">
    <source>
        <dbReference type="ARBA" id="ARBA00022448"/>
    </source>
</evidence>
<evidence type="ECO:0000256" key="1">
    <source>
        <dbReference type="ARBA" id="ARBA00004225"/>
    </source>
</evidence>
<keyword evidence="6 11" id="KW-1133">Transmembrane helix</keyword>
<comment type="subcellular location">
    <subcellularLocation>
        <location evidence="1">Mitochondrion membrane</location>
        <topology evidence="1">Multi-pass membrane protein</topology>
    </subcellularLocation>
</comment>
<evidence type="ECO:0000313" key="13">
    <source>
        <dbReference type="Proteomes" id="UP000695562"/>
    </source>
</evidence>
<evidence type="ECO:0000256" key="10">
    <source>
        <dbReference type="RuleBase" id="RU000488"/>
    </source>
</evidence>
<evidence type="ECO:0000256" key="7">
    <source>
        <dbReference type="ARBA" id="ARBA00023128"/>
    </source>
</evidence>
<feature type="transmembrane region" description="Helical" evidence="11">
    <location>
        <begin position="111"/>
        <end position="130"/>
    </location>
</feature>
<feature type="transmembrane region" description="Helical" evidence="11">
    <location>
        <begin position="69"/>
        <end position="91"/>
    </location>
</feature>
<evidence type="ECO:0000256" key="9">
    <source>
        <dbReference type="PROSITE-ProRule" id="PRU00282"/>
    </source>
</evidence>
<dbReference type="PANTHER" id="PTHR45758:SF3">
    <property type="entry name" value="MITOCHONDRIAL SUBSTRATE CARRIER FAMILY PROTEIN E"/>
    <property type="match status" value="1"/>
</dbReference>
<feature type="transmembrane region" description="Helical" evidence="11">
    <location>
        <begin position="177"/>
        <end position="196"/>
    </location>
</feature>
<dbReference type="InterPro" id="IPR002067">
    <property type="entry name" value="MCP"/>
</dbReference>
<dbReference type="PRINTS" id="PR00926">
    <property type="entry name" value="MITOCARRIER"/>
</dbReference>
<gene>
    <name evidence="12" type="ORF">CYY_001631</name>
</gene>
<dbReference type="EMBL" id="AJWJ01000040">
    <property type="protein sequence ID" value="KAF2077064.1"/>
    <property type="molecule type" value="Genomic_DNA"/>
</dbReference>
<keyword evidence="5" id="KW-0677">Repeat</keyword>
<reference evidence="12" key="1">
    <citation type="submission" date="2020-01" db="EMBL/GenBank/DDBJ databases">
        <title>Development of genomics and gene disruption for Polysphondylium violaceum indicates a role for the polyketide synthase stlB in stalk morphogenesis.</title>
        <authorList>
            <person name="Narita B."/>
            <person name="Kawabe Y."/>
            <person name="Kin K."/>
            <person name="Saito T."/>
            <person name="Gibbs R."/>
            <person name="Kuspa A."/>
            <person name="Muzny D."/>
            <person name="Queller D."/>
            <person name="Richards S."/>
            <person name="Strassman J."/>
            <person name="Sucgang R."/>
            <person name="Worley K."/>
            <person name="Schaap P."/>
        </authorList>
    </citation>
    <scope>NUCLEOTIDE SEQUENCE</scope>
    <source>
        <strain evidence="12">QSvi11</strain>
    </source>
</reference>
<dbReference type="Pfam" id="PF00153">
    <property type="entry name" value="Mito_carr"/>
    <property type="match status" value="3"/>
</dbReference>
<dbReference type="Gene3D" id="1.50.40.10">
    <property type="entry name" value="Mitochondrial carrier domain"/>
    <property type="match status" value="1"/>
</dbReference>
<proteinExistence type="inferred from homology"/>
<feature type="repeat" description="Solcar" evidence="9">
    <location>
        <begin position="109"/>
        <end position="202"/>
    </location>
</feature>
<dbReference type="PROSITE" id="PS50920">
    <property type="entry name" value="SOLCAR"/>
    <property type="match status" value="3"/>
</dbReference>
<organism evidence="12 13">
    <name type="scientific">Polysphondylium violaceum</name>
    <dbReference type="NCBI Taxonomy" id="133409"/>
    <lineage>
        <taxon>Eukaryota</taxon>
        <taxon>Amoebozoa</taxon>
        <taxon>Evosea</taxon>
        <taxon>Eumycetozoa</taxon>
        <taxon>Dictyostelia</taxon>
        <taxon>Dictyosteliales</taxon>
        <taxon>Dictyosteliaceae</taxon>
        <taxon>Polysphondylium</taxon>
    </lineage>
</organism>